<dbReference type="EMBL" id="JAYERP010000001">
    <property type="protein sequence ID" value="MEA3571173.1"/>
    <property type="molecule type" value="Genomic_DNA"/>
</dbReference>
<evidence type="ECO:0000259" key="2">
    <source>
        <dbReference type="Pfam" id="PF03358"/>
    </source>
</evidence>
<accession>A0ABU5PMJ3</accession>
<comment type="caution">
    <text evidence="3">The sequence shown here is derived from an EMBL/GenBank/DDBJ whole genome shotgun (WGS) entry which is preliminary data.</text>
</comment>
<dbReference type="InterPro" id="IPR005025">
    <property type="entry name" value="FMN_Rdtase-like_dom"/>
</dbReference>
<dbReference type="InterPro" id="IPR029039">
    <property type="entry name" value="Flavoprotein-like_sf"/>
</dbReference>
<feature type="domain" description="NADPH-dependent FMN reductase-like" evidence="2">
    <location>
        <begin position="2"/>
        <end position="143"/>
    </location>
</feature>
<sequence length="190" mass="20573">MMHITLIAGSNRHNAASTSILRYIEDVLKSRNIQVSIIDLAAVQLPLYSPDSEVVPPEADVLIHSVKQADGLILATPEYHGSISGSLKNALDYLDNSHVTGKPFLTVSSAGGPLGVSSLLHFQSIIRNLHGILCPEWISVGEGQSVFDADGVPQDMEVIQRIDQAVEQFIVLVKKLGHNSKQPAKVMMET</sequence>
<proteinExistence type="inferred from homology"/>
<dbReference type="PANTHER" id="PTHR30543:SF21">
    <property type="entry name" value="NAD(P)H-DEPENDENT FMN REDUCTASE LOT6"/>
    <property type="match status" value="1"/>
</dbReference>
<evidence type="ECO:0000313" key="3">
    <source>
        <dbReference type="EMBL" id="MEA3571173.1"/>
    </source>
</evidence>
<dbReference type="Gene3D" id="3.40.50.360">
    <property type="match status" value="1"/>
</dbReference>
<evidence type="ECO:0000313" key="4">
    <source>
        <dbReference type="Proteomes" id="UP001292216"/>
    </source>
</evidence>
<name>A0ABU5PMJ3_9BACL</name>
<gene>
    <name evidence="3" type="ORF">U9M73_14465</name>
</gene>
<comment type="similarity">
    <text evidence="1">Belongs to the azoreductase type 2 family.</text>
</comment>
<dbReference type="RefSeq" id="WP_323077797.1">
    <property type="nucleotide sequence ID" value="NZ_CBCSKM010000025.1"/>
</dbReference>
<dbReference type="InterPro" id="IPR050712">
    <property type="entry name" value="NAD(P)H-dep_reductase"/>
</dbReference>
<dbReference type="Proteomes" id="UP001292216">
    <property type="component" value="Unassembled WGS sequence"/>
</dbReference>
<dbReference type="GO" id="GO:0016491">
    <property type="term" value="F:oxidoreductase activity"/>
    <property type="evidence" value="ECO:0007669"/>
    <property type="project" value="UniProtKB-KW"/>
</dbReference>
<organism evidence="3 4">
    <name type="scientific">Paenibacillus phoenicis</name>
    <dbReference type="NCBI Taxonomy" id="554117"/>
    <lineage>
        <taxon>Bacteria</taxon>
        <taxon>Bacillati</taxon>
        <taxon>Bacillota</taxon>
        <taxon>Bacilli</taxon>
        <taxon>Bacillales</taxon>
        <taxon>Paenibacillaceae</taxon>
        <taxon>Paenibacillus</taxon>
    </lineage>
</organism>
<dbReference type="Pfam" id="PF03358">
    <property type="entry name" value="FMN_red"/>
    <property type="match status" value="1"/>
</dbReference>
<reference evidence="3 4" key="1">
    <citation type="submission" date="2023-12" db="EMBL/GenBank/DDBJ databases">
        <title>Whole genome sequencing of Paenibacillus phoenicis isolated from the Phoenix Mars Lander spacecraft assembly facility.</title>
        <authorList>
            <person name="Garcia A."/>
            <person name="Venkateswaran K."/>
        </authorList>
    </citation>
    <scope>NUCLEOTIDE SEQUENCE [LARGE SCALE GENOMIC DNA]</scope>
    <source>
        <strain evidence="3 4">3PO2SA</strain>
    </source>
</reference>
<keyword evidence="3" id="KW-0560">Oxidoreductase</keyword>
<dbReference type="PANTHER" id="PTHR30543">
    <property type="entry name" value="CHROMATE REDUCTASE"/>
    <property type="match status" value="1"/>
</dbReference>
<dbReference type="EC" id="1.-.-.-" evidence="3"/>
<protein>
    <submittedName>
        <fullName evidence="3">NADPH-dependent FMN reductase</fullName>
        <ecNumber evidence="3">1.-.-.-</ecNumber>
    </submittedName>
</protein>
<keyword evidence="4" id="KW-1185">Reference proteome</keyword>
<dbReference type="SUPFAM" id="SSF52218">
    <property type="entry name" value="Flavoproteins"/>
    <property type="match status" value="1"/>
</dbReference>
<evidence type="ECO:0000256" key="1">
    <source>
        <dbReference type="ARBA" id="ARBA00009428"/>
    </source>
</evidence>